<dbReference type="OrthoDB" id="622132at2"/>
<dbReference type="KEGG" id="pace:A6070_11535"/>
<keyword evidence="3" id="KW-1185">Reference proteome</keyword>
<evidence type="ECO:0000313" key="3">
    <source>
        <dbReference type="Proteomes" id="UP000182264"/>
    </source>
</evidence>
<dbReference type="GO" id="GO:0019068">
    <property type="term" value="P:virion assembly"/>
    <property type="evidence" value="ECO:0007669"/>
    <property type="project" value="InterPro"/>
</dbReference>
<gene>
    <name evidence="2" type="ORF">A7E75_02910</name>
</gene>
<feature type="region of interest" description="Disordered" evidence="1">
    <location>
        <begin position="476"/>
        <end position="517"/>
    </location>
</feature>
<dbReference type="AlphaFoldDB" id="A0A1L3GDR9"/>
<accession>A0A1L3GDR9</accession>
<dbReference type="Pfam" id="PF05136">
    <property type="entry name" value="Phage_portal_2"/>
    <property type="match status" value="1"/>
</dbReference>
<dbReference type="RefSeq" id="WP_072285913.1">
    <property type="nucleotide sequence ID" value="NZ_CP015455.1"/>
</dbReference>
<evidence type="ECO:0000313" key="2">
    <source>
        <dbReference type="EMBL" id="APG24096.1"/>
    </source>
</evidence>
<dbReference type="EMBL" id="CP015518">
    <property type="protein sequence ID" value="APG24096.1"/>
    <property type="molecule type" value="Genomic_DNA"/>
</dbReference>
<organism evidence="2 3">
    <name type="scientific">Syntrophotalea acetylenica</name>
    <name type="common">Pelobacter acetylenicus</name>
    <dbReference type="NCBI Taxonomy" id="29542"/>
    <lineage>
        <taxon>Bacteria</taxon>
        <taxon>Pseudomonadati</taxon>
        <taxon>Thermodesulfobacteriota</taxon>
        <taxon>Desulfuromonadia</taxon>
        <taxon>Desulfuromonadales</taxon>
        <taxon>Syntrophotaleaceae</taxon>
        <taxon>Syntrophotalea</taxon>
    </lineage>
</organism>
<dbReference type="Proteomes" id="UP000182264">
    <property type="component" value="Chromosome"/>
</dbReference>
<reference evidence="2 3" key="1">
    <citation type="journal article" date="2017" name="Genome Announc.">
        <title>Complete Genome Sequences of Two Acetylene-Fermenting Pelobacter acetylenicus Strains.</title>
        <authorList>
            <person name="Sutton J.M."/>
            <person name="Baesman S.M."/>
            <person name="Fierst J.L."/>
            <person name="Poret-Peterson A.T."/>
            <person name="Oremland R.S."/>
            <person name="Dunlap D.S."/>
            <person name="Akob D.M."/>
        </authorList>
    </citation>
    <scope>NUCLEOTIDE SEQUENCE [LARGE SCALE GENOMIC DNA]</scope>
    <source>
        <strain evidence="2 3">DSM 3247</strain>
    </source>
</reference>
<dbReference type="GO" id="GO:0005198">
    <property type="term" value="F:structural molecule activity"/>
    <property type="evidence" value="ECO:0007669"/>
    <property type="project" value="InterPro"/>
</dbReference>
<sequence length="517" mass="56413">MSLPKITPTWLDKAIGFISPATGARRLQARMAMAISGGYTGARTDRRQTYNWGLRDSDADSAILGDLPTLRARSRDLERNAPLASGAINTKVTSIVGSGLKPRAAIDRDILTGLTEEQADAWERAAEREFKLATGTADFDIERSHSFLASQALVLRGVLSAGDIFVNLPRKSRPGNPYTLRVNFIEADRVCNPDGKPDTATLVAGIGKDSDGAPVRCHVTKHHPGNLRAAKKREWIPLEYYSKDGRRLVLHIYRKLRPGQTRGVPDLAPVIELLKQYSKYTDHEIQAAVVSSLLTVFIKNTTGNPQIAMPAVGGISQTQDQIDTEGMELGSGAVLGLLPGEDIEVVDPKRPNTAAEAFLGAMAQQIGVALELPRELLVKNFTASYSASRAALLEAWRFFMTSRTWLAEQYCQPIWEAVITEAVARGRLAAPGFFSDPLVRMAYLGCEWTGDAMGQLNPVQEVTAAQLKVEAGFSTRSRETAGLNGGDWERDERQRAKEQKAEAKRLPVEPTPEGSAP</sequence>
<dbReference type="NCBIfam" id="TIGR01539">
    <property type="entry name" value="portal_lambda"/>
    <property type="match status" value="1"/>
</dbReference>
<dbReference type="STRING" id="29542.A6070_11535"/>
<protein>
    <submittedName>
        <fullName evidence="2">Phage portal protein</fullName>
    </submittedName>
</protein>
<evidence type="ECO:0000256" key="1">
    <source>
        <dbReference type="SAM" id="MobiDB-lite"/>
    </source>
</evidence>
<name>A0A1L3GDR9_SYNAC</name>
<proteinExistence type="predicted"/>
<dbReference type="InterPro" id="IPR006429">
    <property type="entry name" value="Phage_lambda_portal"/>
</dbReference>
<feature type="compositionally biased region" description="Basic and acidic residues" evidence="1">
    <location>
        <begin position="487"/>
        <end position="507"/>
    </location>
</feature>